<gene>
    <name evidence="1" type="ORF">WN944_001206</name>
</gene>
<dbReference type="EMBL" id="JBCGBO010000004">
    <property type="protein sequence ID" value="KAK9208845.1"/>
    <property type="molecule type" value="Genomic_DNA"/>
</dbReference>
<protein>
    <submittedName>
        <fullName evidence="1">Uncharacterized protein</fullName>
    </submittedName>
</protein>
<reference evidence="1 2" key="1">
    <citation type="submission" date="2024-05" db="EMBL/GenBank/DDBJ databases">
        <title>Haplotype-resolved chromosome-level genome assembly of Huyou (Citrus changshanensis).</title>
        <authorList>
            <person name="Miao C."/>
            <person name="Chen W."/>
            <person name="Wu Y."/>
            <person name="Wang L."/>
            <person name="Zhao S."/>
            <person name="Grierson D."/>
            <person name="Xu C."/>
            <person name="Chen K."/>
        </authorList>
    </citation>
    <scope>NUCLEOTIDE SEQUENCE [LARGE SCALE GENOMIC DNA]</scope>
    <source>
        <strain evidence="1">01-14</strain>
        <tissue evidence="1">Leaf</tissue>
    </source>
</reference>
<sequence length="64" mass="7379">MCIFTYDRGERPVEPSAISLEPAVKMDWFDLADENEFALPDLNNEVHIEQVMPIKDSLERMPAN</sequence>
<accession>A0AAP0MEA3</accession>
<keyword evidence="2" id="KW-1185">Reference proteome</keyword>
<name>A0AAP0MEA3_9ROSI</name>
<evidence type="ECO:0000313" key="2">
    <source>
        <dbReference type="Proteomes" id="UP001428341"/>
    </source>
</evidence>
<evidence type="ECO:0000313" key="1">
    <source>
        <dbReference type="EMBL" id="KAK9208845.1"/>
    </source>
</evidence>
<comment type="caution">
    <text evidence="1">The sequence shown here is derived from an EMBL/GenBank/DDBJ whole genome shotgun (WGS) entry which is preliminary data.</text>
</comment>
<proteinExistence type="predicted"/>
<organism evidence="1 2">
    <name type="scientific">Citrus x changshan-huyou</name>
    <dbReference type="NCBI Taxonomy" id="2935761"/>
    <lineage>
        <taxon>Eukaryota</taxon>
        <taxon>Viridiplantae</taxon>
        <taxon>Streptophyta</taxon>
        <taxon>Embryophyta</taxon>
        <taxon>Tracheophyta</taxon>
        <taxon>Spermatophyta</taxon>
        <taxon>Magnoliopsida</taxon>
        <taxon>eudicotyledons</taxon>
        <taxon>Gunneridae</taxon>
        <taxon>Pentapetalae</taxon>
        <taxon>rosids</taxon>
        <taxon>malvids</taxon>
        <taxon>Sapindales</taxon>
        <taxon>Rutaceae</taxon>
        <taxon>Aurantioideae</taxon>
        <taxon>Citrus</taxon>
    </lineage>
</organism>
<dbReference type="Proteomes" id="UP001428341">
    <property type="component" value="Unassembled WGS sequence"/>
</dbReference>
<dbReference type="AlphaFoldDB" id="A0AAP0MEA3"/>